<dbReference type="PRINTS" id="PR00081">
    <property type="entry name" value="GDHRDH"/>
</dbReference>
<keyword evidence="5" id="KW-1185">Reference proteome</keyword>
<comment type="caution">
    <text evidence="4">The sequence shown here is derived from an EMBL/GenBank/DDBJ whole genome shotgun (WGS) entry which is preliminary data.</text>
</comment>
<dbReference type="EMBL" id="WUBL01000043">
    <property type="protein sequence ID" value="KAF2968943.1"/>
    <property type="molecule type" value="Genomic_DNA"/>
</dbReference>
<dbReference type="Gene3D" id="3.40.50.720">
    <property type="entry name" value="NAD(P)-binding Rossmann-like Domain"/>
    <property type="match status" value="1"/>
</dbReference>
<organism evidence="4 5">
    <name type="scientific">Xylaria multiplex</name>
    <dbReference type="NCBI Taxonomy" id="323545"/>
    <lineage>
        <taxon>Eukaryota</taxon>
        <taxon>Fungi</taxon>
        <taxon>Dikarya</taxon>
        <taxon>Ascomycota</taxon>
        <taxon>Pezizomycotina</taxon>
        <taxon>Sordariomycetes</taxon>
        <taxon>Xylariomycetidae</taxon>
        <taxon>Xylariales</taxon>
        <taxon>Xylariaceae</taxon>
        <taxon>Xylaria</taxon>
    </lineage>
</organism>
<protein>
    <recommendedName>
        <fullName evidence="6">NAD(P)-binding protein</fullName>
    </recommendedName>
</protein>
<name>A0A7C8ISS7_9PEZI</name>
<dbReference type="PANTHER" id="PTHR42760">
    <property type="entry name" value="SHORT-CHAIN DEHYDROGENASES/REDUCTASES FAMILY MEMBER"/>
    <property type="match status" value="1"/>
</dbReference>
<evidence type="ECO:0000256" key="1">
    <source>
        <dbReference type="ARBA" id="ARBA00006484"/>
    </source>
</evidence>
<evidence type="ECO:0008006" key="6">
    <source>
        <dbReference type="Google" id="ProtNLM"/>
    </source>
</evidence>
<dbReference type="PRINTS" id="PR00080">
    <property type="entry name" value="SDRFAMILY"/>
</dbReference>
<evidence type="ECO:0000256" key="3">
    <source>
        <dbReference type="RuleBase" id="RU000363"/>
    </source>
</evidence>
<evidence type="ECO:0000313" key="5">
    <source>
        <dbReference type="Proteomes" id="UP000481858"/>
    </source>
</evidence>
<proteinExistence type="inferred from homology"/>
<dbReference type="Pfam" id="PF00106">
    <property type="entry name" value="adh_short"/>
    <property type="match status" value="1"/>
</dbReference>
<comment type="similarity">
    <text evidence="1 3">Belongs to the short-chain dehydrogenases/reductases (SDR) family.</text>
</comment>
<dbReference type="CDD" id="cd05233">
    <property type="entry name" value="SDR_c"/>
    <property type="match status" value="1"/>
</dbReference>
<dbReference type="InterPro" id="IPR036291">
    <property type="entry name" value="NAD(P)-bd_dom_sf"/>
</dbReference>
<dbReference type="Proteomes" id="UP000481858">
    <property type="component" value="Unassembled WGS sequence"/>
</dbReference>
<dbReference type="SUPFAM" id="SSF51735">
    <property type="entry name" value="NAD(P)-binding Rossmann-fold domains"/>
    <property type="match status" value="1"/>
</dbReference>
<sequence>MSLDPGRLTNWPAVRDFVPTAHHDTYPFIQASSADLSGKSVFITGASKGIGRGVALSFARAGCSKIAVAARTGVDELKVQILLAAEEARRPAPQVLAITLDITSEAGVAAAASAVSDAFGGTLDILINNAGRVSAMVPLTEGDTDDWWATWELNIRATYLCTKAFLPLLLKSSTRTVIITSSAGAHMLIQNLLGYQTSKTALCRFTEFLAKEYEDQGLVAVAVHPGDVLTEMTTALGEDMRPLFKETPELTGDSLVWLARERREWLSGRVVSVTWDMQELERKREEIVAKDLLKLRLAV</sequence>
<evidence type="ECO:0000313" key="4">
    <source>
        <dbReference type="EMBL" id="KAF2968943.1"/>
    </source>
</evidence>
<keyword evidence="2" id="KW-0560">Oxidoreductase</keyword>
<gene>
    <name evidence="4" type="ORF">GQX73_g4609</name>
</gene>
<dbReference type="InParanoid" id="A0A7C8ISS7"/>
<evidence type="ECO:0000256" key="2">
    <source>
        <dbReference type="ARBA" id="ARBA00023002"/>
    </source>
</evidence>
<reference evidence="4 5" key="1">
    <citation type="submission" date="2019-12" db="EMBL/GenBank/DDBJ databases">
        <title>Draft genome sequence of the ascomycete Xylaria multiplex DSM 110363.</title>
        <authorList>
            <person name="Buettner E."/>
            <person name="Kellner H."/>
        </authorList>
    </citation>
    <scope>NUCLEOTIDE SEQUENCE [LARGE SCALE GENOMIC DNA]</scope>
    <source>
        <strain evidence="4 5">DSM 110363</strain>
    </source>
</reference>
<dbReference type="PANTHER" id="PTHR42760:SF37">
    <property type="entry name" value="CLAVALDEHYDE DEHYDROGENASE"/>
    <property type="match status" value="1"/>
</dbReference>
<accession>A0A7C8ISS7</accession>
<dbReference type="InterPro" id="IPR002347">
    <property type="entry name" value="SDR_fam"/>
</dbReference>
<dbReference type="OrthoDB" id="1933717at2759"/>
<dbReference type="GO" id="GO:0016616">
    <property type="term" value="F:oxidoreductase activity, acting on the CH-OH group of donors, NAD or NADP as acceptor"/>
    <property type="evidence" value="ECO:0007669"/>
    <property type="project" value="TreeGrafter"/>
</dbReference>
<dbReference type="AlphaFoldDB" id="A0A7C8ISS7"/>